<evidence type="ECO:0000256" key="1">
    <source>
        <dbReference type="SAM" id="Phobius"/>
    </source>
</evidence>
<keyword evidence="1" id="KW-0472">Membrane</keyword>
<gene>
    <name evidence="2" type="ORF">AN1_LOCUS14801</name>
</gene>
<dbReference type="Proteomes" id="UP000426265">
    <property type="component" value="Unassembled WGS sequence"/>
</dbReference>
<feature type="transmembrane region" description="Helical" evidence="1">
    <location>
        <begin position="21"/>
        <end position="41"/>
    </location>
</feature>
<feature type="transmembrane region" description="Helical" evidence="1">
    <location>
        <begin position="61"/>
        <end position="94"/>
    </location>
</feature>
<reference evidence="2 3" key="1">
    <citation type="submission" date="2019-11" db="EMBL/GenBank/DDBJ databases">
        <authorList>
            <person name="Jiao W.-B."/>
            <person name="Schneeberger K."/>
        </authorList>
    </citation>
    <scope>NUCLEOTIDE SEQUENCE [LARGE SCALE GENOMIC DNA]</scope>
    <source>
        <strain evidence="3">cv. An-1</strain>
    </source>
</reference>
<proteinExistence type="predicted"/>
<keyword evidence="1" id="KW-0812">Transmembrane</keyword>
<evidence type="ECO:0000313" key="3">
    <source>
        <dbReference type="Proteomes" id="UP000426265"/>
    </source>
</evidence>
<dbReference type="EMBL" id="CACRSJ010000106">
    <property type="protein sequence ID" value="VYS59360.1"/>
    <property type="molecule type" value="Genomic_DNA"/>
</dbReference>
<accession>A0A654FDR5</accession>
<evidence type="ECO:0008006" key="4">
    <source>
        <dbReference type="Google" id="ProtNLM"/>
    </source>
</evidence>
<sequence length="156" mass="17724">MKQVGFSYRLIPSDADFIKFTIKYDMILVATMISLWMMFLGEKPEFIDFENFELSKVTFRGTVGILGIMMAGANWCGPNNCIIFALFDAALFGYTTIGFKRIGKELAMIYGFLALAFLLMYLFGFFFGVLCLPVSPPSLFLGFQFLKRRNVKESSD</sequence>
<dbReference type="AlphaFoldDB" id="A0A654FDR5"/>
<feature type="transmembrane region" description="Helical" evidence="1">
    <location>
        <begin position="106"/>
        <end position="130"/>
    </location>
</feature>
<protein>
    <recommendedName>
        <fullName evidence="4">Transmembrane protein</fullName>
    </recommendedName>
</protein>
<organism evidence="2 3">
    <name type="scientific">Arabidopsis thaliana</name>
    <name type="common">Mouse-ear cress</name>
    <dbReference type="NCBI Taxonomy" id="3702"/>
    <lineage>
        <taxon>Eukaryota</taxon>
        <taxon>Viridiplantae</taxon>
        <taxon>Streptophyta</taxon>
        <taxon>Embryophyta</taxon>
        <taxon>Tracheophyta</taxon>
        <taxon>Spermatophyta</taxon>
        <taxon>Magnoliopsida</taxon>
        <taxon>eudicotyledons</taxon>
        <taxon>Gunneridae</taxon>
        <taxon>Pentapetalae</taxon>
        <taxon>rosids</taxon>
        <taxon>malvids</taxon>
        <taxon>Brassicales</taxon>
        <taxon>Brassicaceae</taxon>
        <taxon>Camelineae</taxon>
        <taxon>Arabidopsis</taxon>
    </lineage>
</organism>
<keyword evidence="1" id="KW-1133">Transmembrane helix</keyword>
<name>A0A654FDR5_ARATH</name>
<dbReference type="ExpressionAtlas" id="A0A654FDR5">
    <property type="expression patterns" value="baseline and differential"/>
</dbReference>
<evidence type="ECO:0000313" key="2">
    <source>
        <dbReference type="EMBL" id="VYS59360.1"/>
    </source>
</evidence>